<evidence type="ECO:0000259" key="19">
    <source>
        <dbReference type="PROSITE" id="PS50966"/>
    </source>
</evidence>
<evidence type="ECO:0000256" key="2">
    <source>
        <dbReference type="ARBA" id="ARBA00005889"/>
    </source>
</evidence>
<dbReference type="GO" id="GO:0016760">
    <property type="term" value="F:cellulose synthase (UDP-forming) activity"/>
    <property type="evidence" value="ECO:0007669"/>
    <property type="project" value="InterPro"/>
</dbReference>
<evidence type="ECO:0000256" key="11">
    <source>
        <dbReference type="ARBA" id="ARBA00023136"/>
    </source>
</evidence>
<keyword evidence="9 18" id="KW-1133">Transmembrane helix</keyword>
<evidence type="ECO:0000256" key="7">
    <source>
        <dbReference type="ARBA" id="ARBA00022771"/>
    </source>
</evidence>
<dbReference type="Gene3D" id="3.30.40.10">
    <property type="entry name" value="Zinc/RING finger domain, C3HC4 (zinc finger)"/>
    <property type="match status" value="1"/>
</dbReference>
<evidence type="ECO:0000313" key="20">
    <source>
        <dbReference type="EMBL" id="CAE6149760.1"/>
    </source>
</evidence>
<evidence type="ECO:0000256" key="1">
    <source>
        <dbReference type="ARBA" id="ARBA00004653"/>
    </source>
</evidence>
<feature type="transmembrane region" description="Helical" evidence="18">
    <location>
        <begin position="298"/>
        <end position="317"/>
    </location>
</feature>
<keyword evidence="10" id="KW-0333">Golgi apparatus</keyword>
<keyword evidence="7 15" id="KW-0863">Zinc-finger</keyword>
<feature type="region of interest" description="Disordered" evidence="17">
    <location>
        <begin position="1"/>
        <end position="25"/>
    </location>
</feature>
<reference evidence="20" key="1">
    <citation type="submission" date="2021-01" db="EMBL/GenBank/DDBJ databases">
        <authorList>
            <person name="Bezrukov I."/>
        </authorList>
    </citation>
    <scope>NUCLEOTIDE SEQUENCE</scope>
</reference>
<proteinExistence type="inferred from homology"/>
<dbReference type="InterPro" id="IPR007527">
    <property type="entry name" value="Znf_SWIM"/>
</dbReference>
<dbReference type="Pfam" id="PF03552">
    <property type="entry name" value="Cellulose_synt"/>
    <property type="match status" value="1"/>
</dbReference>
<feature type="region of interest" description="Disordered" evidence="17">
    <location>
        <begin position="171"/>
        <end position="202"/>
    </location>
</feature>
<keyword evidence="3" id="KW-0328">Glycosyltransferase</keyword>
<dbReference type="GO" id="GO:0071555">
    <property type="term" value="P:cell wall organization"/>
    <property type="evidence" value="ECO:0007669"/>
    <property type="project" value="UniProtKB-KW"/>
</dbReference>
<keyword evidence="21" id="KW-1185">Reference proteome</keyword>
<dbReference type="GO" id="GO:0030244">
    <property type="term" value="P:cellulose biosynthetic process"/>
    <property type="evidence" value="ECO:0007669"/>
    <property type="project" value="InterPro"/>
</dbReference>
<evidence type="ECO:0000256" key="3">
    <source>
        <dbReference type="ARBA" id="ARBA00022676"/>
    </source>
</evidence>
<dbReference type="Pfam" id="PF10551">
    <property type="entry name" value="MULE"/>
    <property type="match status" value="1"/>
</dbReference>
<feature type="binding site" evidence="14">
    <location>
        <position position="367"/>
    </location>
    <ligand>
        <name>UDP-alpha-D-glucose</name>
        <dbReference type="ChEBI" id="CHEBI:58885"/>
    </ligand>
</feature>
<evidence type="ECO:0000256" key="15">
    <source>
        <dbReference type="PROSITE-ProRule" id="PRU00325"/>
    </source>
</evidence>
<organism evidence="20 21">
    <name type="scientific">Arabidopsis arenosa</name>
    <name type="common">Sand rock-cress</name>
    <name type="synonym">Cardaminopsis arenosa</name>
    <dbReference type="NCBI Taxonomy" id="38785"/>
    <lineage>
        <taxon>Eukaryota</taxon>
        <taxon>Viridiplantae</taxon>
        <taxon>Streptophyta</taxon>
        <taxon>Embryophyta</taxon>
        <taxon>Tracheophyta</taxon>
        <taxon>Spermatophyta</taxon>
        <taxon>Magnoliopsida</taxon>
        <taxon>eudicotyledons</taxon>
        <taxon>Gunneridae</taxon>
        <taxon>Pentapetalae</taxon>
        <taxon>rosids</taxon>
        <taxon>malvids</taxon>
        <taxon>Brassicales</taxon>
        <taxon>Brassicaceae</taxon>
        <taxon>Camelineae</taxon>
        <taxon>Arabidopsis</taxon>
    </lineage>
</organism>
<dbReference type="EMBL" id="LR999457">
    <property type="protein sequence ID" value="CAE6149760.1"/>
    <property type="molecule type" value="Genomic_DNA"/>
</dbReference>
<feature type="compositionally biased region" description="Polar residues" evidence="17">
    <location>
        <begin position="192"/>
        <end position="202"/>
    </location>
</feature>
<dbReference type="GO" id="GO:0006355">
    <property type="term" value="P:regulation of DNA-templated transcription"/>
    <property type="evidence" value="ECO:0007669"/>
    <property type="project" value="InterPro"/>
</dbReference>
<dbReference type="InterPro" id="IPR018289">
    <property type="entry name" value="MULE_transposase_dom"/>
</dbReference>
<feature type="domain" description="SWIM-type" evidence="19">
    <location>
        <begin position="1206"/>
        <end position="1238"/>
    </location>
</feature>
<evidence type="ECO:0000256" key="12">
    <source>
        <dbReference type="ARBA" id="ARBA00023316"/>
    </source>
</evidence>
<dbReference type="GO" id="GO:0008270">
    <property type="term" value="F:zinc ion binding"/>
    <property type="evidence" value="ECO:0007669"/>
    <property type="project" value="UniProtKB-KW"/>
</dbReference>
<comment type="similarity">
    <text evidence="13">Belongs to the glycosyltransferase 2 family. Plant cellulose synthase-like D subfamily.</text>
</comment>
<protein>
    <recommendedName>
        <fullName evidence="19">SWIM-type domain-containing protein</fullName>
    </recommendedName>
</protein>
<evidence type="ECO:0000256" key="5">
    <source>
        <dbReference type="ARBA" id="ARBA00022692"/>
    </source>
</evidence>
<comment type="subcellular location">
    <subcellularLocation>
        <location evidence="1">Golgi apparatus membrane</location>
        <topology evidence="1">Multi-pass membrane protein</topology>
    </subcellularLocation>
</comment>
<dbReference type="Pfam" id="PF04434">
    <property type="entry name" value="SWIM"/>
    <property type="match status" value="1"/>
</dbReference>
<keyword evidence="8" id="KW-0862">Zinc</keyword>
<evidence type="ECO:0000256" key="16">
    <source>
        <dbReference type="SAM" id="Coils"/>
    </source>
</evidence>
<evidence type="ECO:0000313" key="21">
    <source>
        <dbReference type="Proteomes" id="UP000682877"/>
    </source>
</evidence>
<dbReference type="InterPro" id="IPR031052">
    <property type="entry name" value="FHY3/FAR1"/>
</dbReference>
<keyword evidence="11 18" id="KW-0472">Membrane</keyword>
<evidence type="ECO:0000256" key="10">
    <source>
        <dbReference type="ARBA" id="ARBA00023034"/>
    </source>
</evidence>
<feature type="coiled-coil region" evidence="16">
    <location>
        <begin position="1360"/>
        <end position="1387"/>
    </location>
</feature>
<dbReference type="SMART" id="SM00575">
    <property type="entry name" value="ZnF_PMZ"/>
    <property type="match status" value="1"/>
</dbReference>
<dbReference type="FunFam" id="3.30.40.10:FF:000229">
    <property type="entry name" value="Cellulose synthase-like protein D3"/>
    <property type="match status" value="1"/>
</dbReference>
<dbReference type="InterPro" id="IPR004330">
    <property type="entry name" value="FAR1_DNA_bnd_dom"/>
</dbReference>
<evidence type="ECO:0000256" key="14">
    <source>
        <dbReference type="PIRSR" id="PIRSR605150-2"/>
    </source>
</evidence>
<evidence type="ECO:0000256" key="4">
    <source>
        <dbReference type="ARBA" id="ARBA00022679"/>
    </source>
</evidence>
<keyword evidence="5 18" id="KW-0812">Transmembrane</keyword>
<evidence type="ECO:0000256" key="18">
    <source>
        <dbReference type="SAM" id="Phobius"/>
    </source>
</evidence>
<dbReference type="PROSITE" id="PS50966">
    <property type="entry name" value="ZF_SWIM"/>
    <property type="match status" value="1"/>
</dbReference>
<evidence type="ECO:0000256" key="17">
    <source>
        <dbReference type="SAM" id="MobiDB-lite"/>
    </source>
</evidence>
<feature type="binding site" evidence="14">
    <location>
        <position position="361"/>
    </location>
    <ligand>
        <name>UDP-alpha-D-glucose</name>
        <dbReference type="ChEBI" id="CHEBI:58885"/>
    </ligand>
</feature>
<evidence type="ECO:0000256" key="8">
    <source>
        <dbReference type="ARBA" id="ARBA00022833"/>
    </source>
</evidence>
<dbReference type="Pfam" id="PF14570">
    <property type="entry name" value="zf-RING_4"/>
    <property type="match status" value="1"/>
</dbReference>
<dbReference type="SUPFAM" id="SSF57850">
    <property type="entry name" value="RING/U-box"/>
    <property type="match status" value="1"/>
</dbReference>
<keyword evidence="12" id="KW-0961">Cell wall biogenesis/degradation</keyword>
<comment type="similarity">
    <text evidence="2">Belongs to the FHY3/FAR1 family.</text>
</comment>
<dbReference type="InterPro" id="IPR005150">
    <property type="entry name" value="Cellulose_synth"/>
</dbReference>
<dbReference type="GO" id="GO:0000139">
    <property type="term" value="C:Golgi membrane"/>
    <property type="evidence" value="ECO:0007669"/>
    <property type="project" value="UniProtKB-SubCell"/>
</dbReference>
<dbReference type="InterPro" id="IPR006564">
    <property type="entry name" value="Znf_PMZ"/>
</dbReference>
<gene>
    <name evidence="20" type="ORF">AARE701A_LOCUS17248</name>
</gene>
<dbReference type="Proteomes" id="UP000682877">
    <property type="component" value="Chromosome 7"/>
</dbReference>
<evidence type="ECO:0000256" key="9">
    <source>
        <dbReference type="ARBA" id="ARBA00022989"/>
    </source>
</evidence>
<keyword evidence="6" id="KW-0479">Metal-binding</keyword>
<name>A0A8S2AM74_ARAAE</name>
<evidence type="ECO:0000256" key="6">
    <source>
        <dbReference type="ARBA" id="ARBA00022723"/>
    </source>
</evidence>
<feature type="binding site" evidence="14">
    <location>
        <position position="368"/>
    </location>
    <ligand>
        <name>UDP-alpha-D-glucose</name>
        <dbReference type="ChEBI" id="CHEBI:58885"/>
    </ligand>
</feature>
<keyword evidence="4" id="KW-0808">Transferase</keyword>
<dbReference type="PANTHER" id="PTHR31669:SF179">
    <property type="entry name" value="PROTEIN FAR1-RELATED SEQUENCE 5"/>
    <property type="match status" value="1"/>
</dbReference>
<accession>A0A8S2AM74</accession>
<dbReference type="Pfam" id="PF03101">
    <property type="entry name" value="FAR1"/>
    <property type="match status" value="1"/>
</dbReference>
<feature type="binding site" evidence="14">
    <location>
        <position position="397"/>
    </location>
    <ligand>
        <name>UDP-alpha-D-glucose</name>
        <dbReference type="ChEBI" id="CHEBI:58885"/>
    </ligand>
</feature>
<dbReference type="InterPro" id="IPR013083">
    <property type="entry name" value="Znf_RING/FYVE/PHD"/>
</dbReference>
<sequence>MASTPSQTSKKVRNNSGSGQTVKFARRTSSGRYVSLSRDNIELSGELSGDYSNYTVHIPPTPDNQPMATKAEEQYVSNSLFTGGFNSVTRAHLMDKVIDSDVTHPQMAGAKGSSCAMPACDGKVMKDERGKDVMPCECRFKICRDCFMDAQKETGLCPGCKEQYKIGDLDDDTPDLSSGALPLPAPGKDQRGNNNNMSMMKRNQNGEFDHNRWLFETQGTYGYGNAYWPQDEMYGDDMDEGMRGGMVETADKPWRPLSRRIPIPAAIISPYRLLIAIRFVVLCFFLTWRIRNPNEDAVWLWLMSIICELWFGFSWILDQIPKLCPINRSTDLEVLRDKFDMPSPSNPTGRSDLPGIDLFVSTADPEKEPPLVTANTILSILAVDYPVEKVSCYLSDDGGALLSFEAMAEAASFADLWVPFCRKHNIEPRNPDTYFSLKIDPTKNKSRIDFVKDRRKIKREYDEFKVRINGLPDSIRRRSDAFNAREEMKALKQMRESGGDPTEPVKVPKATWMADGTHWPGTWAASTREHSKGDHAGILQFPQRFEGIDPSDRYANNNTVFFDGNMRALDGVQGPVYVGTGTMFRRFALYGFDPPNPDKLLEKKESETEALTTSDFDPDLDEDMMDNEVLDFDIGVGVSSGGDVDDDAIDIEHHALDDDDMLDSPIMPCGNGLVGNSGNYFPNQEEPCDLLDLEPFDGLEFESEEAAKAFYNSYARRIGFSTRVSSSRRSRRDGAIIQRQFVCAKEGFRNMNEKRTKDREIKRPRTITRVGCKASLSVKMQDSGKWLVSGFVKDHNHELVPPDQVHCLRSHRQISGPAKTLIDTLQAAGMGPRRIMSALIKEYGGISKVGFTEVDCRNYMRNNRQKSIEGEIQLLLDYLRQMNADNPNFFYAVQGSDNQSVGNVFWADPKARMDFTYFGDTVTFDTTYRSNRYRLPFAPFTGVNHHGQPILFGCAFIINETEASFLWLFNTWLAAMSTHPPVSITTDHDAVIRAAIMQVFPGARHRFCKWHIFKKCQEKLSHVFLKHPSFESDFHKCVNMTESVEDFESCWFSLLDKYELRDHEWLQAIYSDRRQWVPVYFRDTFFAEMSLTQRSDSINSYFDGYINASTNLSQFFKLYEKALESRLEKEVKADYDTMNSPPVLKTPSPMEKQASELYTRKLFMRFQEELVGTLTFMASKADDDGDLVTYQVAKYGEALKAHFVKFNVLEMRANCSCQMFEFSGIICRHILAVFRVTNLLTLPPYYILKRWTRNAKSSVIFDDYNLHAYANYLESHTVRYNTLRHKASNFVQEAGKSLYTCDVAVVALQEAAKTVSLAMNKEVRRTMANRHFKASSVTDGKRMCCNEDCQQEVLVQPEPEDEMDKKINQLRNELELANRKCEAYRTNLLSVLKEMEEQKLQVSIKVQNIKISLKDNL</sequence>
<dbReference type="PANTHER" id="PTHR31669">
    <property type="entry name" value="PROTEIN FAR1-RELATED SEQUENCE 10-RELATED"/>
    <property type="match status" value="1"/>
</dbReference>
<feature type="transmembrane region" description="Helical" evidence="18">
    <location>
        <begin position="265"/>
        <end position="286"/>
    </location>
</feature>
<evidence type="ECO:0000256" key="13">
    <source>
        <dbReference type="ARBA" id="ARBA00061286"/>
    </source>
</evidence>
<keyword evidence="16" id="KW-0175">Coiled coil</keyword>